<evidence type="ECO:0000256" key="1">
    <source>
        <dbReference type="SAM" id="MobiDB-lite"/>
    </source>
</evidence>
<feature type="compositionally biased region" description="Polar residues" evidence="1">
    <location>
        <begin position="133"/>
        <end position="142"/>
    </location>
</feature>
<feature type="compositionally biased region" description="Basic and acidic residues" evidence="1">
    <location>
        <begin position="144"/>
        <end position="153"/>
    </location>
</feature>
<sequence length="290" mass="34193">MEGWIKLHRKIQGHWLFSEKRVFSKYEAWIDILVNVNHSSSKIVIGNSLIICNRGQSLLSLDSWGKRWNWNKSAVRRFLILLEDDGMIKTENVLKTTRLTVCNYDDYQDARNANETDLKQEGNANETDLKQEGNANETRSTPNKNEKNLKNEKNEEECKEESIQFVSAENEFSSTQTKNSIESRLEIFRLKIEPFKENYSSDTLNDFWRYWTEKNSDGKKMRFEMEKVFDVSRRLITWSKNENKNFNGKAKSNFSSQSRQERIDEVREFRIANQQAIAERLSKYTTGDPK</sequence>
<organism evidence="2 3">
    <name type="scientific">Sphingobacterium psychroaquaticum</name>
    <dbReference type="NCBI Taxonomy" id="561061"/>
    <lineage>
        <taxon>Bacteria</taxon>
        <taxon>Pseudomonadati</taxon>
        <taxon>Bacteroidota</taxon>
        <taxon>Sphingobacteriia</taxon>
        <taxon>Sphingobacteriales</taxon>
        <taxon>Sphingobacteriaceae</taxon>
        <taxon>Sphingobacterium</taxon>
    </lineage>
</organism>
<accession>A0A1X7JUA1</accession>
<proteinExistence type="predicted"/>
<protein>
    <submittedName>
        <fullName evidence="2">Uncharacterized protein</fullName>
    </submittedName>
</protein>
<evidence type="ECO:0000313" key="2">
    <source>
        <dbReference type="EMBL" id="SMG31954.1"/>
    </source>
</evidence>
<dbReference type="RefSeq" id="WP_085472947.1">
    <property type="nucleotide sequence ID" value="NZ_FXAU01000003.1"/>
</dbReference>
<feature type="region of interest" description="Disordered" evidence="1">
    <location>
        <begin position="116"/>
        <end position="156"/>
    </location>
</feature>
<keyword evidence="3" id="KW-1185">Reference proteome</keyword>
<dbReference type="Proteomes" id="UP000192980">
    <property type="component" value="Unassembled WGS sequence"/>
</dbReference>
<name>A0A1X7JUA1_9SPHI</name>
<gene>
    <name evidence="2" type="ORF">SAMN05660862_2227</name>
</gene>
<dbReference type="EMBL" id="FXAU01000003">
    <property type="protein sequence ID" value="SMG31954.1"/>
    <property type="molecule type" value="Genomic_DNA"/>
</dbReference>
<dbReference type="AlphaFoldDB" id="A0A1X7JUA1"/>
<reference evidence="2 3" key="1">
    <citation type="submission" date="2017-04" db="EMBL/GenBank/DDBJ databases">
        <authorList>
            <person name="Afonso C.L."/>
            <person name="Miller P.J."/>
            <person name="Scott M.A."/>
            <person name="Spackman E."/>
            <person name="Goraichik I."/>
            <person name="Dimitrov K.M."/>
            <person name="Suarez D.L."/>
            <person name="Swayne D.E."/>
        </authorList>
    </citation>
    <scope>NUCLEOTIDE SEQUENCE [LARGE SCALE GENOMIC DNA]</scope>
    <source>
        <strain evidence="2 3">DSM 22418</strain>
    </source>
</reference>
<dbReference type="OrthoDB" id="714431at2"/>
<evidence type="ECO:0000313" key="3">
    <source>
        <dbReference type="Proteomes" id="UP000192980"/>
    </source>
</evidence>
<dbReference type="STRING" id="561061.SAMN05660862_2227"/>